<accession>E9G1H9</accession>
<keyword evidence="1" id="KW-0812">Transmembrane</keyword>
<evidence type="ECO:0000256" key="1">
    <source>
        <dbReference type="SAM" id="Phobius"/>
    </source>
</evidence>
<sequence>MEKIGILIFNRILFLIFSGLSAPLVVALICSALLLGLILPNQSNNSLYLLFGSESSILLGSSSSLSFHSTVS</sequence>
<reference evidence="2 3" key="1">
    <citation type="journal article" date="2011" name="Science">
        <title>The ecoresponsive genome of Daphnia pulex.</title>
        <authorList>
            <person name="Colbourne J.K."/>
            <person name="Pfrender M.E."/>
            <person name="Gilbert D."/>
            <person name="Thomas W.K."/>
            <person name="Tucker A."/>
            <person name="Oakley T.H."/>
            <person name="Tokishita S."/>
            <person name="Aerts A."/>
            <person name="Arnold G.J."/>
            <person name="Basu M.K."/>
            <person name="Bauer D.J."/>
            <person name="Caceres C.E."/>
            <person name="Carmel L."/>
            <person name="Casola C."/>
            <person name="Choi J.H."/>
            <person name="Detter J.C."/>
            <person name="Dong Q."/>
            <person name="Dusheyko S."/>
            <person name="Eads B.D."/>
            <person name="Frohlich T."/>
            <person name="Geiler-Samerotte K.A."/>
            <person name="Gerlach D."/>
            <person name="Hatcher P."/>
            <person name="Jogdeo S."/>
            <person name="Krijgsveld J."/>
            <person name="Kriventseva E.V."/>
            <person name="Kultz D."/>
            <person name="Laforsch C."/>
            <person name="Lindquist E."/>
            <person name="Lopez J."/>
            <person name="Manak J.R."/>
            <person name="Muller J."/>
            <person name="Pangilinan J."/>
            <person name="Patwardhan R.P."/>
            <person name="Pitluck S."/>
            <person name="Pritham E.J."/>
            <person name="Rechtsteiner A."/>
            <person name="Rho M."/>
            <person name="Rogozin I.B."/>
            <person name="Sakarya O."/>
            <person name="Salamov A."/>
            <person name="Schaack S."/>
            <person name="Shapiro H."/>
            <person name="Shiga Y."/>
            <person name="Skalitzky C."/>
            <person name="Smith Z."/>
            <person name="Souvorov A."/>
            <person name="Sung W."/>
            <person name="Tang Z."/>
            <person name="Tsuchiya D."/>
            <person name="Tu H."/>
            <person name="Vos H."/>
            <person name="Wang M."/>
            <person name="Wolf Y.I."/>
            <person name="Yamagata H."/>
            <person name="Yamada T."/>
            <person name="Ye Y."/>
            <person name="Shaw J.R."/>
            <person name="Andrews J."/>
            <person name="Crease T.J."/>
            <person name="Tang H."/>
            <person name="Lucas S.M."/>
            <person name="Robertson H.M."/>
            <person name="Bork P."/>
            <person name="Koonin E.V."/>
            <person name="Zdobnov E.M."/>
            <person name="Grigoriev I.V."/>
            <person name="Lynch M."/>
            <person name="Boore J.L."/>
        </authorList>
    </citation>
    <scope>NUCLEOTIDE SEQUENCE [LARGE SCALE GENOMIC DNA]</scope>
</reference>
<dbReference type="Proteomes" id="UP000000305">
    <property type="component" value="Unassembled WGS sequence"/>
</dbReference>
<proteinExistence type="predicted"/>
<dbReference type="EMBL" id="GL732529">
    <property type="protein sequence ID" value="EFX86502.1"/>
    <property type="molecule type" value="Genomic_DNA"/>
</dbReference>
<keyword evidence="1" id="KW-0472">Membrane</keyword>
<dbReference type="KEGG" id="dpx:DAPPUDRAFT_307743"/>
<evidence type="ECO:0000313" key="3">
    <source>
        <dbReference type="Proteomes" id="UP000000305"/>
    </source>
</evidence>
<name>E9G1H9_DAPPU</name>
<dbReference type="InParanoid" id="E9G1H9"/>
<dbReference type="HOGENOM" id="CLU_2724801_0_0_1"/>
<keyword evidence="3" id="KW-1185">Reference proteome</keyword>
<organism evidence="2 3">
    <name type="scientific">Daphnia pulex</name>
    <name type="common">Water flea</name>
    <dbReference type="NCBI Taxonomy" id="6669"/>
    <lineage>
        <taxon>Eukaryota</taxon>
        <taxon>Metazoa</taxon>
        <taxon>Ecdysozoa</taxon>
        <taxon>Arthropoda</taxon>
        <taxon>Crustacea</taxon>
        <taxon>Branchiopoda</taxon>
        <taxon>Diplostraca</taxon>
        <taxon>Cladocera</taxon>
        <taxon>Anomopoda</taxon>
        <taxon>Daphniidae</taxon>
        <taxon>Daphnia</taxon>
    </lineage>
</organism>
<protein>
    <submittedName>
        <fullName evidence="2">Uncharacterized protein</fullName>
    </submittedName>
</protein>
<evidence type="ECO:0000313" key="2">
    <source>
        <dbReference type="EMBL" id="EFX86502.1"/>
    </source>
</evidence>
<gene>
    <name evidence="2" type="ORF">DAPPUDRAFT_307743</name>
</gene>
<dbReference type="AlphaFoldDB" id="E9G1H9"/>
<feature type="transmembrane region" description="Helical" evidence="1">
    <location>
        <begin position="12"/>
        <end position="39"/>
    </location>
</feature>
<keyword evidence="1" id="KW-1133">Transmembrane helix</keyword>